<dbReference type="OrthoDB" id="10050977at2759"/>
<evidence type="ECO:0008006" key="3">
    <source>
        <dbReference type="Google" id="ProtNLM"/>
    </source>
</evidence>
<accession>A0A8J5CMD1</accession>
<gene>
    <name evidence="1" type="ORF">GWK47_037976</name>
</gene>
<proteinExistence type="predicted"/>
<name>A0A8J5CMD1_CHIOP</name>
<dbReference type="Proteomes" id="UP000770661">
    <property type="component" value="Unassembled WGS sequence"/>
</dbReference>
<comment type="caution">
    <text evidence="1">The sequence shown here is derived from an EMBL/GenBank/DDBJ whole genome shotgun (WGS) entry which is preliminary data.</text>
</comment>
<evidence type="ECO:0000313" key="2">
    <source>
        <dbReference type="Proteomes" id="UP000770661"/>
    </source>
</evidence>
<organism evidence="1 2">
    <name type="scientific">Chionoecetes opilio</name>
    <name type="common">Atlantic snow crab</name>
    <name type="synonym">Cancer opilio</name>
    <dbReference type="NCBI Taxonomy" id="41210"/>
    <lineage>
        <taxon>Eukaryota</taxon>
        <taxon>Metazoa</taxon>
        <taxon>Ecdysozoa</taxon>
        <taxon>Arthropoda</taxon>
        <taxon>Crustacea</taxon>
        <taxon>Multicrustacea</taxon>
        <taxon>Malacostraca</taxon>
        <taxon>Eumalacostraca</taxon>
        <taxon>Eucarida</taxon>
        <taxon>Decapoda</taxon>
        <taxon>Pleocyemata</taxon>
        <taxon>Brachyura</taxon>
        <taxon>Eubrachyura</taxon>
        <taxon>Majoidea</taxon>
        <taxon>Majidae</taxon>
        <taxon>Chionoecetes</taxon>
    </lineage>
</organism>
<evidence type="ECO:0000313" key="1">
    <source>
        <dbReference type="EMBL" id="KAG0725763.1"/>
    </source>
</evidence>
<dbReference type="EMBL" id="JACEEZ010005289">
    <property type="protein sequence ID" value="KAG0725763.1"/>
    <property type="molecule type" value="Genomic_DNA"/>
</dbReference>
<reference evidence="1" key="1">
    <citation type="submission" date="2020-07" db="EMBL/GenBank/DDBJ databases">
        <title>The High-quality genome of the commercially important snow crab, Chionoecetes opilio.</title>
        <authorList>
            <person name="Jeong J.-H."/>
            <person name="Ryu S."/>
        </authorList>
    </citation>
    <scope>NUCLEOTIDE SEQUENCE</scope>
    <source>
        <strain evidence="1">MADBK_172401_WGS</strain>
        <tissue evidence="1">Digestive gland</tissue>
    </source>
</reference>
<sequence length="334" mass="36892">MVHLNVGRDDRGVKVYLCELARVARRSASGVIVIEGYTDVNGEEIVVLHDSQRCCVAVNSEECLFLHDIQRCCECDHIDHGDHKSVEHIAGLENDVVVYSNALSCVLCVCNNSSKKQCFHALMSPGPTATEGTNSTRLSNKMGKEVESWCSENQRNKLLEQAMFPALSDAAWVDVFIKYNTAIPSSAAVERLFSQGSDIMKAKQESDSPYRTCWQRQIQGEVSRAAVLNPMAPECEKDKLMMEDLEVDNICNNQCEDISQFVATLQTMAEKYSNADTVGALSTAVKRLKKVRNTNMLNSLLYELGSDVCTTGPGRGKIRCQPTSIARRGPGIKT</sequence>
<keyword evidence="2" id="KW-1185">Reference proteome</keyword>
<protein>
    <recommendedName>
        <fullName evidence="3">HAT C-terminal dimerisation domain-containing protein</fullName>
    </recommendedName>
</protein>
<dbReference type="AlphaFoldDB" id="A0A8J5CMD1"/>